<proteinExistence type="predicted"/>
<dbReference type="EMBL" id="CP069112">
    <property type="protein sequence ID" value="QSS62880.1"/>
    <property type="molecule type" value="Genomic_DNA"/>
</dbReference>
<protein>
    <submittedName>
        <fullName evidence="3">Uncharacterized protein</fullName>
    </submittedName>
</protein>
<evidence type="ECO:0000256" key="1">
    <source>
        <dbReference type="SAM" id="MobiDB-lite"/>
    </source>
</evidence>
<dbReference type="Proteomes" id="UP000663671">
    <property type="component" value="Chromosome 7"/>
</dbReference>
<name>A0A8A1MCF1_AJECA</name>
<gene>
    <name evidence="3" type="ORF">I7I51_02623</name>
</gene>
<accession>A0A8A1MCF1</accession>
<reference evidence="3" key="1">
    <citation type="submission" date="2021-01" db="EMBL/GenBank/DDBJ databases">
        <title>Chromosome-level genome assembly of a human fungal pathogen reveals clustering of transcriptionally co-regulated genes.</title>
        <authorList>
            <person name="Voorhies M."/>
            <person name="Cohen S."/>
            <person name="Shea T.P."/>
            <person name="Petrus S."/>
            <person name="Munoz J.F."/>
            <person name="Poplawski S."/>
            <person name="Goldman W.E."/>
            <person name="Michael T."/>
            <person name="Cuomo C.A."/>
            <person name="Sil A."/>
            <person name="Beyhan S."/>
        </authorList>
    </citation>
    <scope>NUCLEOTIDE SEQUENCE</scope>
    <source>
        <strain evidence="3">WU24</strain>
    </source>
</reference>
<dbReference type="VEuPathDB" id="FungiDB:I7I51_02623"/>
<feature type="transmembrane region" description="Helical" evidence="2">
    <location>
        <begin position="48"/>
        <end position="71"/>
    </location>
</feature>
<evidence type="ECO:0000313" key="4">
    <source>
        <dbReference type="Proteomes" id="UP000663671"/>
    </source>
</evidence>
<organism evidence="3 4">
    <name type="scientific">Ajellomyces capsulatus</name>
    <name type="common">Darling's disease fungus</name>
    <name type="synonym">Histoplasma capsulatum</name>
    <dbReference type="NCBI Taxonomy" id="5037"/>
    <lineage>
        <taxon>Eukaryota</taxon>
        <taxon>Fungi</taxon>
        <taxon>Dikarya</taxon>
        <taxon>Ascomycota</taxon>
        <taxon>Pezizomycotina</taxon>
        <taxon>Eurotiomycetes</taxon>
        <taxon>Eurotiomycetidae</taxon>
        <taxon>Onygenales</taxon>
        <taxon>Ajellomycetaceae</taxon>
        <taxon>Histoplasma</taxon>
    </lineage>
</organism>
<keyword evidence="2" id="KW-0812">Transmembrane</keyword>
<feature type="region of interest" description="Disordered" evidence="1">
    <location>
        <begin position="1"/>
        <end position="37"/>
    </location>
</feature>
<sequence length="185" mass="20214">MGGAGGAGGGEEIEDETDRVRPRTSGPASSKRAPEAVWGGSTDAGLRWVIGLAAAEAVFGHWSVLYCILLVRSGSLRFDPRSHSRSHSHLASLCPIPSRRRLSVLSVSHFTSQFTGWFLVPVLGFGFGFVASRLKVWTLVTWYDFLEASKQIDLSISWDYWRVLIGEATGSQPMFDGFFPVFTGS</sequence>
<keyword evidence="2" id="KW-0472">Membrane</keyword>
<dbReference type="AlphaFoldDB" id="A0A8A1MCF1"/>
<feature type="compositionally biased region" description="Gly residues" evidence="1">
    <location>
        <begin position="1"/>
        <end position="10"/>
    </location>
</feature>
<keyword evidence="2" id="KW-1133">Transmembrane helix</keyword>
<evidence type="ECO:0000256" key="2">
    <source>
        <dbReference type="SAM" id="Phobius"/>
    </source>
</evidence>
<evidence type="ECO:0000313" key="3">
    <source>
        <dbReference type="EMBL" id="QSS62880.1"/>
    </source>
</evidence>